<gene>
    <name evidence="11" type="ORF">DFR75_101312</name>
</gene>
<evidence type="ECO:0000313" key="12">
    <source>
        <dbReference type="Proteomes" id="UP000295087"/>
    </source>
</evidence>
<organism evidence="11 12">
    <name type="scientific">Nocardia ignorata</name>
    <dbReference type="NCBI Taxonomy" id="145285"/>
    <lineage>
        <taxon>Bacteria</taxon>
        <taxon>Bacillati</taxon>
        <taxon>Actinomycetota</taxon>
        <taxon>Actinomycetes</taxon>
        <taxon>Mycobacteriales</taxon>
        <taxon>Nocardiaceae</taxon>
        <taxon>Nocardia</taxon>
    </lineage>
</organism>
<accession>A0A4R6PRJ1</accession>
<evidence type="ECO:0000259" key="8">
    <source>
        <dbReference type="Pfam" id="PF00441"/>
    </source>
</evidence>
<protein>
    <recommendedName>
        <fullName evidence="13">Alkylation response protein AidB-like acyl-CoA dehydrogenase</fullName>
    </recommendedName>
</protein>
<dbReference type="PANTHER" id="PTHR43884:SF20">
    <property type="entry name" value="ACYL-COA DEHYDROGENASE FADE28"/>
    <property type="match status" value="1"/>
</dbReference>
<dbReference type="GO" id="GO:0050660">
    <property type="term" value="F:flavin adenine dinucleotide binding"/>
    <property type="evidence" value="ECO:0007669"/>
    <property type="project" value="InterPro"/>
</dbReference>
<evidence type="ECO:0000256" key="1">
    <source>
        <dbReference type="ARBA" id="ARBA00001974"/>
    </source>
</evidence>
<evidence type="ECO:0000259" key="10">
    <source>
        <dbReference type="Pfam" id="PF02771"/>
    </source>
</evidence>
<evidence type="ECO:0000256" key="2">
    <source>
        <dbReference type="ARBA" id="ARBA00009347"/>
    </source>
</evidence>
<dbReference type="SUPFAM" id="SSF56645">
    <property type="entry name" value="Acyl-CoA dehydrogenase NM domain-like"/>
    <property type="match status" value="1"/>
</dbReference>
<feature type="domain" description="Acyl-CoA dehydrogenase/oxidase N-terminal" evidence="10">
    <location>
        <begin position="6"/>
        <end position="118"/>
    </location>
</feature>
<feature type="region of interest" description="Disordered" evidence="7">
    <location>
        <begin position="127"/>
        <end position="148"/>
    </location>
</feature>
<dbReference type="Pfam" id="PF02770">
    <property type="entry name" value="Acyl-CoA_dh_M"/>
    <property type="match status" value="1"/>
</dbReference>
<sequence>MDFEFTTEQDMLRDTVRSVLTRHYTHERRATVVATDPGWDPQVWSTFAEIGLLGLTIPADDGGLDAGPIETMLVLEELGRALAPEPVLDCALIPGAVITRAGSAQQRKQLLPGIAAGERRPVFAHVEPGMRPPSAAVSTRATRDDGSWRVTGRKHPVAAADSADQFIVSAALPDGGTGLFLVEPTDPGVTVTAFRTHDGRRGADLTFDGAAAEPLGNPVDAADVIGETIVTAQAALGAEAVGAMSESLRLTTEYLGTRKQFGVALRAFQTLTHRAADMYVSLELARSMSLYASMSLADGIADPLVAARAKLRIGRSGRHIGQEAIQMHGGIGMTAEYPVGHYTARLTAIEHTLGDSSDHLRYLTAHVTDHQLAEI</sequence>
<keyword evidence="4 6" id="KW-0274">FAD</keyword>
<reference evidence="11 12" key="1">
    <citation type="submission" date="2019-03" db="EMBL/GenBank/DDBJ databases">
        <title>Genomic Encyclopedia of Type Strains, Phase IV (KMG-IV): sequencing the most valuable type-strain genomes for metagenomic binning, comparative biology and taxonomic classification.</title>
        <authorList>
            <person name="Goeker M."/>
        </authorList>
    </citation>
    <scope>NUCLEOTIDE SEQUENCE [LARGE SCALE GENOMIC DNA]</scope>
    <source>
        <strain evidence="11 12">DSM 44496</strain>
    </source>
</reference>
<evidence type="ECO:0000313" key="11">
    <source>
        <dbReference type="EMBL" id="TDP41214.1"/>
    </source>
</evidence>
<evidence type="ECO:0000256" key="7">
    <source>
        <dbReference type="SAM" id="MobiDB-lite"/>
    </source>
</evidence>
<comment type="similarity">
    <text evidence="2 6">Belongs to the acyl-CoA dehydrogenase family.</text>
</comment>
<proteinExistence type="inferred from homology"/>
<evidence type="ECO:0000256" key="5">
    <source>
        <dbReference type="ARBA" id="ARBA00023002"/>
    </source>
</evidence>
<dbReference type="InterPro" id="IPR046373">
    <property type="entry name" value="Acyl-CoA_Oxase/DH_mid-dom_sf"/>
</dbReference>
<evidence type="ECO:0000259" key="9">
    <source>
        <dbReference type="Pfam" id="PF02770"/>
    </source>
</evidence>
<dbReference type="CDD" id="cd00567">
    <property type="entry name" value="ACAD"/>
    <property type="match status" value="1"/>
</dbReference>
<keyword evidence="12" id="KW-1185">Reference proteome</keyword>
<dbReference type="Gene3D" id="2.40.110.10">
    <property type="entry name" value="Butyryl-CoA Dehydrogenase, subunit A, domain 2"/>
    <property type="match status" value="1"/>
</dbReference>
<dbReference type="GO" id="GO:0003995">
    <property type="term" value="F:acyl-CoA dehydrogenase activity"/>
    <property type="evidence" value="ECO:0007669"/>
    <property type="project" value="TreeGrafter"/>
</dbReference>
<evidence type="ECO:0008006" key="13">
    <source>
        <dbReference type="Google" id="ProtNLM"/>
    </source>
</evidence>
<dbReference type="InterPro" id="IPR006091">
    <property type="entry name" value="Acyl-CoA_Oxase/DH_mid-dom"/>
</dbReference>
<name>A0A4R6PRJ1_NOCIG</name>
<dbReference type="InterPro" id="IPR013786">
    <property type="entry name" value="AcylCoA_DH/ox_N"/>
</dbReference>
<dbReference type="Gene3D" id="1.10.540.10">
    <property type="entry name" value="Acyl-CoA dehydrogenase/oxidase, N-terminal domain"/>
    <property type="match status" value="1"/>
</dbReference>
<keyword evidence="5 6" id="KW-0560">Oxidoreductase</keyword>
<evidence type="ECO:0000256" key="4">
    <source>
        <dbReference type="ARBA" id="ARBA00022827"/>
    </source>
</evidence>
<feature type="domain" description="Acyl-CoA dehydrogenase/oxidase C-terminal" evidence="8">
    <location>
        <begin position="225"/>
        <end position="354"/>
    </location>
</feature>
<dbReference type="InterPro" id="IPR037069">
    <property type="entry name" value="AcylCoA_DH/ox_N_sf"/>
</dbReference>
<keyword evidence="3 6" id="KW-0285">Flavoprotein</keyword>
<dbReference type="Proteomes" id="UP000295087">
    <property type="component" value="Unassembled WGS sequence"/>
</dbReference>
<comment type="cofactor">
    <cofactor evidence="1 6">
        <name>FAD</name>
        <dbReference type="ChEBI" id="CHEBI:57692"/>
    </cofactor>
</comment>
<dbReference type="Gene3D" id="1.20.140.10">
    <property type="entry name" value="Butyryl-CoA Dehydrogenase, subunit A, domain 3"/>
    <property type="match status" value="1"/>
</dbReference>
<evidence type="ECO:0000256" key="6">
    <source>
        <dbReference type="RuleBase" id="RU362125"/>
    </source>
</evidence>
<dbReference type="InterPro" id="IPR036250">
    <property type="entry name" value="AcylCo_DH-like_C"/>
</dbReference>
<dbReference type="AlphaFoldDB" id="A0A4R6PRJ1"/>
<dbReference type="InterPro" id="IPR009075">
    <property type="entry name" value="AcylCo_DH/oxidase_C"/>
</dbReference>
<dbReference type="Pfam" id="PF02771">
    <property type="entry name" value="Acyl-CoA_dh_N"/>
    <property type="match status" value="1"/>
</dbReference>
<dbReference type="Pfam" id="PF00441">
    <property type="entry name" value="Acyl-CoA_dh_1"/>
    <property type="match status" value="1"/>
</dbReference>
<comment type="caution">
    <text evidence="11">The sequence shown here is derived from an EMBL/GenBank/DDBJ whole genome shotgun (WGS) entry which is preliminary data.</text>
</comment>
<evidence type="ECO:0000256" key="3">
    <source>
        <dbReference type="ARBA" id="ARBA00022630"/>
    </source>
</evidence>
<dbReference type="InterPro" id="IPR009100">
    <property type="entry name" value="AcylCoA_DH/oxidase_NM_dom_sf"/>
</dbReference>
<dbReference type="PANTHER" id="PTHR43884">
    <property type="entry name" value="ACYL-COA DEHYDROGENASE"/>
    <property type="match status" value="1"/>
</dbReference>
<feature type="domain" description="Acyl-CoA oxidase/dehydrogenase middle" evidence="9">
    <location>
        <begin position="127"/>
        <end position="205"/>
    </location>
</feature>
<dbReference type="SUPFAM" id="SSF47203">
    <property type="entry name" value="Acyl-CoA dehydrogenase C-terminal domain-like"/>
    <property type="match status" value="1"/>
</dbReference>
<dbReference type="RefSeq" id="WP_067493797.1">
    <property type="nucleotide sequence ID" value="NZ_JBHXPO010000001.1"/>
</dbReference>
<dbReference type="EMBL" id="SNXK01000001">
    <property type="protein sequence ID" value="TDP41214.1"/>
    <property type="molecule type" value="Genomic_DNA"/>
</dbReference>